<sequence>MNGFNYAGELLRNLSLLLFSSGGGAVLRCGEDWAGKEASLKLNNAADGMRMAQTRQWLCHTISLILACILSSFESKAPEPRSPTNLAIF</sequence>
<organism evidence="1 2">
    <name type="scientific">Cucurbita argyrosperma subsp. sororia</name>
    <dbReference type="NCBI Taxonomy" id="37648"/>
    <lineage>
        <taxon>Eukaryota</taxon>
        <taxon>Viridiplantae</taxon>
        <taxon>Streptophyta</taxon>
        <taxon>Embryophyta</taxon>
        <taxon>Tracheophyta</taxon>
        <taxon>Spermatophyta</taxon>
        <taxon>Magnoliopsida</taxon>
        <taxon>eudicotyledons</taxon>
        <taxon>Gunneridae</taxon>
        <taxon>Pentapetalae</taxon>
        <taxon>rosids</taxon>
        <taxon>fabids</taxon>
        <taxon>Cucurbitales</taxon>
        <taxon>Cucurbitaceae</taxon>
        <taxon>Cucurbiteae</taxon>
        <taxon>Cucurbita</taxon>
    </lineage>
</organism>
<dbReference type="EMBL" id="JAGKQH010000003">
    <property type="protein sequence ID" value="KAG6604008.1"/>
    <property type="molecule type" value="Genomic_DNA"/>
</dbReference>
<comment type="caution">
    <text evidence="1">The sequence shown here is derived from an EMBL/GenBank/DDBJ whole genome shotgun (WGS) entry which is preliminary data.</text>
</comment>
<evidence type="ECO:0000313" key="2">
    <source>
        <dbReference type="Proteomes" id="UP000685013"/>
    </source>
</evidence>
<dbReference type="Proteomes" id="UP000685013">
    <property type="component" value="Chromosome 3"/>
</dbReference>
<dbReference type="AlphaFoldDB" id="A0AAV6P030"/>
<keyword evidence="2" id="KW-1185">Reference proteome</keyword>
<feature type="non-terminal residue" evidence="1">
    <location>
        <position position="1"/>
    </location>
</feature>
<accession>A0AAV6P030</accession>
<evidence type="ECO:0008006" key="3">
    <source>
        <dbReference type="Google" id="ProtNLM"/>
    </source>
</evidence>
<reference evidence="1 2" key="1">
    <citation type="journal article" date="2021" name="Hortic Res">
        <title>The domestication of Cucurbita argyrosperma as revealed by the genome of its wild relative.</title>
        <authorList>
            <person name="Barrera-Redondo J."/>
            <person name="Sanchez-de la Vega G."/>
            <person name="Aguirre-Liguori J.A."/>
            <person name="Castellanos-Morales G."/>
            <person name="Gutierrez-Guerrero Y.T."/>
            <person name="Aguirre-Dugua X."/>
            <person name="Aguirre-Planter E."/>
            <person name="Tenaillon M.I."/>
            <person name="Lira-Saade R."/>
            <person name="Eguiarte L.E."/>
        </authorList>
    </citation>
    <scope>NUCLEOTIDE SEQUENCE [LARGE SCALE GENOMIC DNA]</scope>
    <source>
        <strain evidence="1">JBR-2021</strain>
    </source>
</reference>
<evidence type="ECO:0000313" key="1">
    <source>
        <dbReference type="EMBL" id="KAG6604008.1"/>
    </source>
</evidence>
<proteinExistence type="predicted"/>
<name>A0AAV6P030_9ROSI</name>
<gene>
    <name evidence="1" type="ORF">SDJN03_04617</name>
</gene>
<protein>
    <recommendedName>
        <fullName evidence="3">Secreted protein</fullName>
    </recommendedName>
</protein>